<dbReference type="Proteomes" id="UP001055219">
    <property type="component" value="Unassembled WGS sequence"/>
</dbReference>
<dbReference type="GO" id="GO:0016740">
    <property type="term" value="F:transferase activity"/>
    <property type="evidence" value="ECO:0007669"/>
    <property type="project" value="UniProtKB-KW"/>
</dbReference>
<dbReference type="OrthoDB" id="409543at2759"/>
<comment type="caution">
    <text evidence="2">The sequence shown here is derived from an EMBL/GenBank/DDBJ whole genome shotgun (WGS) entry which is preliminary data.</text>
</comment>
<reference evidence="2" key="2">
    <citation type="submission" date="2022-07" db="EMBL/GenBank/DDBJ databases">
        <authorList>
            <person name="Goncalves M.F.M."/>
            <person name="Hilario S."/>
            <person name="Van De Peer Y."/>
            <person name="Esteves A.C."/>
            <person name="Alves A."/>
        </authorList>
    </citation>
    <scope>NUCLEOTIDE SEQUENCE</scope>
    <source>
        <strain evidence="2">MUM 19.33</strain>
    </source>
</reference>
<feature type="chain" id="PRO_5040137888" evidence="1">
    <location>
        <begin position="23"/>
        <end position="126"/>
    </location>
</feature>
<gene>
    <name evidence="2" type="ORF">J7T54_008574</name>
</gene>
<evidence type="ECO:0000313" key="3">
    <source>
        <dbReference type="Proteomes" id="UP001055219"/>
    </source>
</evidence>
<proteinExistence type="predicted"/>
<dbReference type="GeneID" id="75835044"/>
<dbReference type="RefSeq" id="XP_051358780.1">
    <property type="nucleotide sequence ID" value="XM_051510330.1"/>
</dbReference>
<evidence type="ECO:0000256" key="1">
    <source>
        <dbReference type="SAM" id="SignalP"/>
    </source>
</evidence>
<dbReference type="EMBL" id="JAGIXG020000091">
    <property type="protein sequence ID" value="KAI6777924.1"/>
    <property type="molecule type" value="Genomic_DNA"/>
</dbReference>
<name>A0A9P9XUB3_9HYPO</name>
<feature type="signal peptide" evidence="1">
    <location>
        <begin position="1"/>
        <end position="22"/>
    </location>
</feature>
<accession>A0A9P9XUB3</accession>
<reference evidence="2" key="1">
    <citation type="journal article" date="2021" name="J Fungi (Basel)">
        <title>Genomic and Metabolomic Analyses of the Marine Fungus Emericellopsis cladophorae: Insights into Saltwater Adaptability Mechanisms and Its Biosynthetic Potential.</title>
        <authorList>
            <person name="Goncalves M.F.M."/>
            <person name="Hilario S."/>
            <person name="Van de Peer Y."/>
            <person name="Esteves A.C."/>
            <person name="Alves A."/>
        </authorList>
    </citation>
    <scope>NUCLEOTIDE SEQUENCE</scope>
    <source>
        <strain evidence="2">MUM 19.33</strain>
    </source>
</reference>
<protein>
    <submittedName>
        <fullName evidence="2">Glycosyl transferase</fullName>
    </submittedName>
</protein>
<keyword evidence="3" id="KW-1185">Reference proteome</keyword>
<evidence type="ECO:0000313" key="2">
    <source>
        <dbReference type="EMBL" id="KAI6777924.1"/>
    </source>
</evidence>
<sequence>MFQKRLLRLLFLVVSTVAPGGWVRDDTERLYGEHDDVESNIAGLKQGDPLPEHDDMDAHDRPEWAFDYSCTYLLHAFSLSKPRDGVKHNRITPKYVLEKRSNFGRAVYPIAKELYDKGIITIDETL</sequence>
<keyword evidence="1" id="KW-0732">Signal</keyword>
<organism evidence="2 3">
    <name type="scientific">Emericellopsis cladophorae</name>
    <dbReference type="NCBI Taxonomy" id="2686198"/>
    <lineage>
        <taxon>Eukaryota</taxon>
        <taxon>Fungi</taxon>
        <taxon>Dikarya</taxon>
        <taxon>Ascomycota</taxon>
        <taxon>Pezizomycotina</taxon>
        <taxon>Sordariomycetes</taxon>
        <taxon>Hypocreomycetidae</taxon>
        <taxon>Hypocreales</taxon>
        <taxon>Bionectriaceae</taxon>
        <taxon>Emericellopsis</taxon>
    </lineage>
</organism>
<dbReference type="AlphaFoldDB" id="A0A9P9XUB3"/>
<keyword evidence="2" id="KW-0808">Transferase</keyword>